<dbReference type="HOGENOM" id="CLU_1277804_0_0_1"/>
<dbReference type="AlphaFoldDB" id="B0DF46"/>
<dbReference type="KEGG" id="lbc:LACBIDRAFT_299669"/>
<feature type="compositionally biased region" description="Basic residues" evidence="1">
    <location>
        <begin position="49"/>
        <end position="61"/>
    </location>
</feature>
<evidence type="ECO:0000313" key="3">
    <source>
        <dbReference type="Proteomes" id="UP000001194"/>
    </source>
</evidence>
<name>B0DF46_LACBS</name>
<dbReference type="GeneID" id="6078158"/>
<keyword evidence="3" id="KW-1185">Reference proteome</keyword>
<feature type="compositionally biased region" description="Low complexity" evidence="1">
    <location>
        <begin position="157"/>
        <end position="169"/>
    </location>
</feature>
<dbReference type="EMBL" id="DS547107">
    <property type="protein sequence ID" value="EDR06788.1"/>
    <property type="molecule type" value="Genomic_DNA"/>
</dbReference>
<accession>B0DF46</accession>
<protein>
    <submittedName>
        <fullName evidence="2">Predicted protein</fullName>
    </submittedName>
</protein>
<feature type="compositionally biased region" description="Polar residues" evidence="1">
    <location>
        <begin position="21"/>
        <end position="47"/>
    </location>
</feature>
<proteinExistence type="predicted"/>
<evidence type="ECO:0000313" key="2">
    <source>
        <dbReference type="EMBL" id="EDR06788.1"/>
    </source>
</evidence>
<gene>
    <name evidence="2" type="ORF">LACBIDRAFT_299669</name>
</gene>
<feature type="compositionally biased region" description="Basic and acidic residues" evidence="1">
    <location>
        <begin position="70"/>
        <end position="84"/>
    </location>
</feature>
<feature type="region of interest" description="Disordered" evidence="1">
    <location>
        <begin position="19"/>
        <end position="124"/>
    </location>
</feature>
<sequence length="216" mass="23915">MQQHVAWLFSGYAGTTLRWHPTTNEAQNPSTTPAPTLQQQQCPQTMPTAHKRACTAHKQAHTTHEQAPSAHEENSAPTPTDDHGSPPIDSKAHSRTTMTNVHTAHHEHYHTPQQCLAPPKNEPTHMNKDHCLCKTAHTPPSIYPPPSEFDDTHQQRTPPTTNITTPPNIVSAPKKRTNTHEQGPPPVQNSLHTPHPPRTTTPIDNAHHPLTTHTAH</sequence>
<organism evidence="3">
    <name type="scientific">Laccaria bicolor (strain S238N-H82 / ATCC MYA-4686)</name>
    <name type="common">Bicoloured deceiver</name>
    <name type="synonym">Laccaria laccata var. bicolor</name>
    <dbReference type="NCBI Taxonomy" id="486041"/>
    <lineage>
        <taxon>Eukaryota</taxon>
        <taxon>Fungi</taxon>
        <taxon>Dikarya</taxon>
        <taxon>Basidiomycota</taxon>
        <taxon>Agaricomycotina</taxon>
        <taxon>Agaricomycetes</taxon>
        <taxon>Agaricomycetidae</taxon>
        <taxon>Agaricales</taxon>
        <taxon>Agaricineae</taxon>
        <taxon>Hydnangiaceae</taxon>
        <taxon>Laccaria</taxon>
    </lineage>
</organism>
<reference evidence="2 3" key="1">
    <citation type="journal article" date="2008" name="Nature">
        <title>The genome of Laccaria bicolor provides insights into mycorrhizal symbiosis.</title>
        <authorList>
            <person name="Martin F."/>
            <person name="Aerts A."/>
            <person name="Ahren D."/>
            <person name="Brun A."/>
            <person name="Danchin E.G.J."/>
            <person name="Duchaussoy F."/>
            <person name="Gibon J."/>
            <person name="Kohler A."/>
            <person name="Lindquist E."/>
            <person name="Pereda V."/>
            <person name="Salamov A."/>
            <person name="Shapiro H.J."/>
            <person name="Wuyts J."/>
            <person name="Blaudez D."/>
            <person name="Buee M."/>
            <person name="Brokstein P."/>
            <person name="Canbaeck B."/>
            <person name="Cohen D."/>
            <person name="Courty P.E."/>
            <person name="Coutinho P.M."/>
            <person name="Delaruelle C."/>
            <person name="Detter J.C."/>
            <person name="Deveau A."/>
            <person name="DiFazio S."/>
            <person name="Duplessis S."/>
            <person name="Fraissinet-Tachet L."/>
            <person name="Lucic E."/>
            <person name="Frey-Klett P."/>
            <person name="Fourrey C."/>
            <person name="Feussner I."/>
            <person name="Gay G."/>
            <person name="Grimwood J."/>
            <person name="Hoegger P.J."/>
            <person name="Jain P."/>
            <person name="Kilaru S."/>
            <person name="Labbe J."/>
            <person name="Lin Y.C."/>
            <person name="Legue V."/>
            <person name="Le Tacon F."/>
            <person name="Marmeisse R."/>
            <person name="Melayah D."/>
            <person name="Montanini B."/>
            <person name="Muratet M."/>
            <person name="Nehls U."/>
            <person name="Niculita-Hirzel H."/>
            <person name="Oudot-Le Secq M.P."/>
            <person name="Peter M."/>
            <person name="Quesneville H."/>
            <person name="Rajashekar B."/>
            <person name="Reich M."/>
            <person name="Rouhier N."/>
            <person name="Schmutz J."/>
            <person name="Yin T."/>
            <person name="Chalot M."/>
            <person name="Henrissat B."/>
            <person name="Kuees U."/>
            <person name="Lucas S."/>
            <person name="Van de Peer Y."/>
            <person name="Podila G.K."/>
            <person name="Polle A."/>
            <person name="Pukkila P.J."/>
            <person name="Richardson P.M."/>
            <person name="Rouze P."/>
            <person name="Sanders I.R."/>
            <person name="Stajich J.E."/>
            <person name="Tunlid A."/>
            <person name="Tuskan G."/>
            <person name="Grigoriev I.V."/>
        </authorList>
    </citation>
    <scope>NUCLEOTIDE SEQUENCE [LARGE SCALE GENOMIC DNA]</scope>
    <source>
        <strain evidence="3">S238N-H82 / ATCC MYA-4686</strain>
    </source>
</reference>
<feature type="region of interest" description="Disordered" evidence="1">
    <location>
        <begin position="142"/>
        <end position="216"/>
    </location>
</feature>
<evidence type="ECO:0000256" key="1">
    <source>
        <dbReference type="SAM" id="MobiDB-lite"/>
    </source>
</evidence>
<dbReference type="Proteomes" id="UP000001194">
    <property type="component" value="Unassembled WGS sequence"/>
</dbReference>
<dbReference type="InParanoid" id="B0DF46"/>
<dbReference type="RefSeq" id="XP_001882635.1">
    <property type="nucleotide sequence ID" value="XM_001882600.1"/>
</dbReference>